<feature type="chain" id="PRO_5010307808" description="Acylphosphatase" evidence="1">
    <location>
        <begin position="28"/>
        <end position="436"/>
    </location>
</feature>
<evidence type="ECO:0008006" key="4">
    <source>
        <dbReference type="Google" id="ProtNLM"/>
    </source>
</evidence>
<evidence type="ECO:0000313" key="2">
    <source>
        <dbReference type="EMBL" id="SFH87600.1"/>
    </source>
</evidence>
<gene>
    <name evidence="2" type="ORF">SAMN04487861_10713</name>
</gene>
<name>A0A1I3DLK4_SELRU</name>
<dbReference type="AlphaFoldDB" id="A0A1I3DLK4"/>
<evidence type="ECO:0000313" key="3">
    <source>
        <dbReference type="Proteomes" id="UP000183639"/>
    </source>
</evidence>
<feature type="signal peptide" evidence="1">
    <location>
        <begin position="1"/>
        <end position="27"/>
    </location>
</feature>
<organism evidence="2 3">
    <name type="scientific">Selenomonas ruminantium</name>
    <dbReference type="NCBI Taxonomy" id="971"/>
    <lineage>
        <taxon>Bacteria</taxon>
        <taxon>Bacillati</taxon>
        <taxon>Bacillota</taxon>
        <taxon>Negativicutes</taxon>
        <taxon>Selenomonadales</taxon>
        <taxon>Selenomonadaceae</taxon>
        <taxon>Selenomonas</taxon>
    </lineage>
</organism>
<sequence length="436" mass="49605">MPGCMRYVAVALAMFCSFLCMVPSVLAAPAPRIEQVTAKVTAAGSLPPLVQERMEQSVGAIARQLLEGKPVAEPPATRRQQEQLIHEVFDKVLVGYTVKRVTIQPAPIATVAVELYPWADTIQQVDVKTSVEGMSPRIEKLVRQDIAGVEQVFQAALTGLPTAASDWTNGVLKHHLNDYLAEHLPEFRADFELDPEQVTKVQLVLYPRLPVVRTVDLSMRSDTVPNFTLLNHRQLVQEKADELVGVPVAFVARHKQELSRQFAEELDCQPDFRIMHMKTQMTLEVAEQLQIMSRSDTSRYRLRLTGWADVGRRNSSGKAEDENLMLRLHAGSMLSQQDELFLLLDFAPQAVNWRWALGYDRLLSPYTHGQIRYDFTAGDFVLAATQQLSPRWLLRYEYRLADALGEAAVRYKLHDFLSVEYLINRRQKWFRFIGNF</sequence>
<evidence type="ECO:0000256" key="1">
    <source>
        <dbReference type="SAM" id="SignalP"/>
    </source>
</evidence>
<dbReference type="EMBL" id="FOQK01000007">
    <property type="protein sequence ID" value="SFH87600.1"/>
    <property type="molecule type" value="Genomic_DNA"/>
</dbReference>
<accession>A0A1I3DLK4</accession>
<dbReference type="Proteomes" id="UP000183639">
    <property type="component" value="Unassembled WGS sequence"/>
</dbReference>
<reference evidence="2 3" key="1">
    <citation type="submission" date="2016-10" db="EMBL/GenBank/DDBJ databases">
        <authorList>
            <person name="de Groot N.N."/>
        </authorList>
    </citation>
    <scope>NUCLEOTIDE SEQUENCE [LARGE SCALE GENOMIC DNA]</scope>
    <source>
        <strain evidence="2 3">Z108</strain>
    </source>
</reference>
<keyword evidence="1" id="KW-0732">Signal</keyword>
<proteinExistence type="predicted"/>
<protein>
    <recommendedName>
        <fullName evidence="4">Acylphosphatase</fullName>
    </recommendedName>
</protein>